<evidence type="ECO:0000256" key="2">
    <source>
        <dbReference type="ARBA" id="ARBA00022723"/>
    </source>
</evidence>
<dbReference type="Gene3D" id="1.10.630.10">
    <property type="entry name" value="Cytochrome P450"/>
    <property type="match status" value="2"/>
</dbReference>
<evidence type="ECO:0008006" key="8">
    <source>
        <dbReference type="Google" id="ProtNLM"/>
    </source>
</evidence>
<dbReference type="GO" id="GO:0020037">
    <property type="term" value="F:heme binding"/>
    <property type="evidence" value="ECO:0007669"/>
    <property type="project" value="InterPro"/>
</dbReference>
<name>A0A3Q7I2I5_SOLLC</name>
<keyword evidence="1" id="KW-0349">Heme</keyword>
<accession>A0A3Q7I2I5</accession>
<evidence type="ECO:0000256" key="4">
    <source>
        <dbReference type="ARBA" id="ARBA00023004"/>
    </source>
</evidence>
<dbReference type="InterPro" id="IPR001128">
    <property type="entry name" value="Cyt_P450"/>
</dbReference>
<dbReference type="Proteomes" id="UP000004994">
    <property type="component" value="Chromosome 9"/>
</dbReference>
<dbReference type="InParanoid" id="A0A3Q7I2I5"/>
<evidence type="ECO:0000313" key="6">
    <source>
        <dbReference type="EnsemblPlants" id="Solyc09g031875.1.1"/>
    </source>
</evidence>
<dbReference type="InterPro" id="IPR050651">
    <property type="entry name" value="Plant_Cytochrome_P450_Monoox"/>
</dbReference>
<dbReference type="Gramene" id="Solyc09g031875.1.1">
    <property type="protein sequence ID" value="Solyc09g031875.1.1"/>
    <property type="gene ID" value="Solyc09g031875.1"/>
</dbReference>
<sequence>MPVIVVSSPSAVEECLTKNDVIFANRPKTLAGDKFTFNYIVYVWAPYGQLWRILRRLTVVELFSSQSLSKSSILRDQGIGTFIRSLYRFSTSNGNGSKKVDLTNWAFILVFNLMTKIIAGKHVVMNKMLESEPEFYTDHIIKSIMLIVFVAGTETSTMIIPWVMRLLLAHPEELVQKYRNESFLRTEEDYVNSYSRSHLSDSIVEDTIFSEEFAMIYLIHA</sequence>
<keyword evidence="2" id="KW-0479">Metal-binding</keyword>
<evidence type="ECO:0000313" key="7">
    <source>
        <dbReference type="Proteomes" id="UP000004994"/>
    </source>
</evidence>
<keyword evidence="3" id="KW-0560">Oxidoreductase</keyword>
<keyword evidence="5" id="KW-0503">Monooxygenase</keyword>
<dbReference type="GO" id="GO:0005506">
    <property type="term" value="F:iron ion binding"/>
    <property type="evidence" value="ECO:0007669"/>
    <property type="project" value="InterPro"/>
</dbReference>
<dbReference type="SUPFAM" id="SSF48264">
    <property type="entry name" value="Cytochrome P450"/>
    <property type="match status" value="1"/>
</dbReference>
<dbReference type="EnsemblPlants" id="Solyc09g031875.1.1">
    <property type="protein sequence ID" value="Solyc09g031875.1.1"/>
    <property type="gene ID" value="Solyc09g031875.1"/>
</dbReference>
<evidence type="ECO:0000256" key="5">
    <source>
        <dbReference type="ARBA" id="ARBA00023033"/>
    </source>
</evidence>
<evidence type="ECO:0000256" key="3">
    <source>
        <dbReference type="ARBA" id="ARBA00023002"/>
    </source>
</evidence>
<dbReference type="InterPro" id="IPR036396">
    <property type="entry name" value="Cyt_P450_sf"/>
</dbReference>
<keyword evidence="4" id="KW-0408">Iron</keyword>
<dbReference type="AlphaFoldDB" id="A0A3Q7I2I5"/>
<reference evidence="6" key="1">
    <citation type="journal article" date="2012" name="Nature">
        <title>The tomato genome sequence provides insights into fleshy fruit evolution.</title>
        <authorList>
            <consortium name="Tomato Genome Consortium"/>
        </authorList>
    </citation>
    <scope>NUCLEOTIDE SEQUENCE [LARGE SCALE GENOMIC DNA]</scope>
    <source>
        <strain evidence="6">cv. Heinz 1706</strain>
    </source>
</reference>
<protein>
    <recommendedName>
        <fullName evidence="8">Cytochrome P450</fullName>
    </recommendedName>
</protein>
<dbReference type="GO" id="GO:0016705">
    <property type="term" value="F:oxidoreductase activity, acting on paired donors, with incorporation or reduction of molecular oxygen"/>
    <property type="evidence" value="ECO:0007669"/>
    <property type="project" value="InterPro"/>
</dbReference>
<evidence type="ECO:0000256" key="1">
    <source>
        <dbReference type="ARBA" id="ARBA00022617"/>
    </source>
</evidence>
<organism evidence="6">
    <name type="scientific">Solanum lycopersicum</name>
    <name type="common">Tomato</name>
    <name type="synonym">Lycopersicon esculentum</name>
    <dbReference type="NCBI Taxonomy" id="4081"/>
    <lineage>
        <taxon>Eukaryota</taxon>
        <taxon>Viridiplantae</taxon>
        <taxon>Streptophyta</taxon>
        <taxon>Embryophyta</taxon>
        <taxon>Tracheophyta</taxon>
        <taxon>Spermatophyta</taxon>
        <taxon>Magnoliopsida</taxon>
        <taxon>eudicotyledons</taxon>
        <taxon>Gunneridae</taxon>
        <taxon>Pentapetalae</taxon>
        <taxon>asterids</taxon>
        <taxon>lamiids</taxon>
        <taxon>Solanales</taxon>
        <taxon>Solanaceae</taxon>
        <taxon>Solanoideae</taxon>
        <taxon>Solaneae</taxon>
        <taxon>Solanum</taxon>
        <taxon>Solanum subgen. Lycopersicon</taxon>
    </lineage>
</organism>
<dbReference type="STRING" id="4081.A0A3Q7I2I5"/>
<dbReference type="PANTHER" id="PTHR47947:SF13">
    <property type="entry name" value="CYTOCHROME P450, FAMILY 81, SUBFAMILY K, POLYPEPTIDE 1-RELATED"/>
    <property type="match status" value="1"/>
</dbReference>
<proteinExistence type="predicted"/>
<dbReference type="GO" id="GO:0004497">
    <property type="term" value="F:monooxygenase activity"/>
    <property type="evidence" value="ECO:0000318"/>
    <property type="project" value="GO_Central"/>
</dbReference>
<dbReference type="PANTHER" id="PTHR47947">
    <property type="entry name" value="CYTOCHROME P450 82C3-RELATED"/>
    <property type="match status" value="1"/>
</dbReference>
<dbReference type="Pfam" id="PF00067">
    <property type="entry name" value="p450"/>
    <property type="match status" value="1"/>
</dbReference>
<keyword evidence="7" id="KW-1185">Reference proteome</keyword>
<reference evidence="6" key="2">
    <citation type="submission" date="2019-01" db="UniProtKB">
        <authorList>
            <consortium name="EnsemblPlants"/>
        </authorList>
    </citation>
    <scope>IDENTIFICATION</scope>
    <source>
        <strain evidence="6">cv. Heinz 1706</strain>
    </source>
</reference>